<dbReference type="Gene3D" id="3.20.20.150">
    <property type="entry name" value="Divalent-metal-dependent TIM barrel enzymes"/>
    <property type="match status" value="1"/>
</dbReference>
<sequence length="244" mass="26761">MKKKTSIGGWAYIWGGYEEDPIPLNTVVEKLSKLGFDGIEMAAFPPHLEPNTKEKRKEIKKLLDDKRLEVSGLAAPFPSPATSKKSDYLDAVKANLEICSDMNIPKLRVDTVDPPTGIPGGMDYESCFSKIAEVWNNAAQICMDAGVKLIWEFEPGFLFNKPGEVVRMVYKVDHPNFLTLFDSCHGHMCAVVGARQPGEKETLPGGVVQFAHMLTGKIGHIHLIDSDGTLHDNETSTHAPLGTG</sequence>
<gene>
    <name evidence="2" type="ORF">S01H4_39956</name>
</gene>
<name>X1C5M5_9ZZZZ</name>
<dbReference type="InterPro" id="IPR013022">
    <property type="entry name" value="Xyl_isomerase-like_TIM-brl"/>
</dbReference>
<dbReference type="InterPro" id="IPR036237">
    <property type="entry name" value="Xyl_isomerase-like_sf"/>
</dbReference>
<protein>
    <recommendedName>
        <fullName evidence="1">Xylose isomerase-like TIM barrel domain-containing protein</fullName>
    </recommendedName>
</protein>
<accession>X1C5M5</accession>
<evidence type="ECO:0000313" key="2">
    <source>
        <dbReference type="EMBL" id="GAH03376.1"/>
    </source>
</evidence>
<organism evidence="2">
    <name type="scientific">marine sediment metagenome</name>
    <dbReference type="NCBI Taxonomy" id="412755"/>
    <lineage>
        <taxon>unclassified sequences</taxon>
        <taxon>metagenomes</taxon>
        <taxon>ecological metagenomes</taxon>
    </lineage>
</organism>
<feature type="domain" description="Xylose isomerase-like TIM barrel" evidence="1">
    <location>
        <begin position="28"/>
        <end position="244"/>
    </location>
</feature>
<feature type="non-terminal residue" evidence="2">
    <location>
        <position position="244"/>
    </location>
</feature>
<dbReference type="AlphaFoldDB" id="X1C5M5"/>
<dbReference type="PANTHER" id="PTHR12110">
    <property type="entry name" value="HYDROXYPYRUVATE ISOMERASE"/>
    <property type="match status" value="1"/>
</dbReference>
<dbReference type="EMBL" id="BART01021712">
    <property type="protein sequence ID" value="GAH03376.1"/>
    <property type="molecule type" value="Genomic_DNA"/>
</dbReference>
<dbReference type="Pfam" id="PF01261">
    <property type="entry name" value="AP_endonuc_2"/>
    <property type="match status" value="1"/>
</dbReference>
<dbReference type="SUPFAM" id="SSF51658">
    <property type="entry name" value="Xylose isomerase-like"/>
    <property type="match status" value="1"/>
</dbReference>
<reference evidence="2" key="1">
    <citation type="journal article" date="2014" name="Front. Microbiol.">
        <title>High frequency of phylogenetically diverse reductive dehalogenase-homologous genes in deep subseafloor sedimentary metagenomes.</title>
        <authorList>
            <person name="Kawai M."/>
            <person name="Futagami T."/>
            <person name="Toyoda A."/>
            <person name="Takaki Y."/>
            <person name="Nishi S."/>
            <person name="Hori S."/>
            <person name="Arai W."/>
            <person name="Tsubouchi T."/>
            <person name="Morono Y."/>
            <person name="Uchiyama I."/>
            <person name="Ito T."/>
            <person name="Fujiyama A."/>
            <person name="Inagaki F."/>
            <person name="Takami H."/>
        </authorList>
    </citation>
    <scope>NUCLEOTIDE SEQUENCE</scope>
    <source>
        <strain evidence="2">Expedition CK06-06</strain>
    </source>
</reference>
<proteinExistence type="predicted"/>
<evidence type="ECO:0000259" key="1">
    <source>
        <dbReference type="Pfam" id="PF01261"/>
    </source>
</evidence>
<dbReference type="InterPro" id="IPR050312">
    <property type="entry name" value="IolE/XylAMocC-like"/>
</dbReference>
<comment type="caution">
    <text evidence="2">The sequence shown here is derived from an EMBL/GenBank/DDBJ whole genome shotgun (WGS) entry which is preliminary data.</text>
</comment>